<sequence>MSWSDSEEKVRFGAMVKERSKNKMLECMEEKDYEGFQYAKKHYEHANQYLDNLFTSEFNKVDAWQTNDDSSNDSS</sequence>
<dbReference type="Proteomes" id="UP000278807">
    <property type="component" value="Unassembled WGS sequence"/>
</dbReference>
<evidence type="ECO:0000313" key="1">
    <source>
        <dbReference type="EMBL" id="VDO02255.1"/>
    </source>
</evidence>
<reference evidence="1 2" key="2">
    <citation type="submission" date="2018-11" db="EMBL/GenBank/DDBJ databases">
        <authorList>
            <consortium name="Pathogen Informatics"/>
        </authorList>
    </citation>
    <scope>NUCLEOTIDE SEQUENCE [LARGE SCALE GENOMIC DNA]</scope>
</reference>
<evidence type="ECO:0000313" key="3">
    <source>
        <dbReference type="WBParaSite" id="HNAJ_0000640001-mRNA-1"/>
    </source>
</evidence>
<dbReference type="AlphaFoldDB" id="A0A0R3TH59"/>
<name>A0A0R3TH59_RODNA</name>
<accession>A0A0R3TH59</accession>
<gene>
    <name evidence="1" type="ORF">HNAJ_LOCUS6395</name>
</gene>
<proteinExistence type="predicted"/>
<dbReference type="WBParaSite" id="HNAJ_0000640001-mRNA-1">
    <property type="protein sequence ID" value="HNAJ_0000640001-mRNA-1"/>
    <property type="gene ID" value="HNAJ_0000640001"/>
</dbReference>
<protein>
    <submittedName>
        <fullName evidence="3">DUF1771 domain-containing protein</fullName>
    </submittedName>
</protein>
<dbReference type="EMBL" id="UZAE01006915">
    <property type="protein sequence ID" value="VDO02255.1"/>
    <property type="molecule type" value="Genomic_DNA"/>
</dbReference>
<organism evidence="3">
    <name type="scientific">Rodentolepis nana</name>
    <name type="common">Dwarf tapeworm</name>
    <name type="synonym">Hymenolepis nana</name>
    <dbReference type="NCBI Taxonomy" id="102285"/>
    <lineage>
        <taxon>Eukaryota</taxon>
        <taxon>Metazoa</taxon>
        <taxon>Spiralia</taxon>
        <taxon>Lophotrochozoa</taxon>
        <taxon>Platyhelminthes</taxon>
        <taxon>Cestoda</taxon>
        <taxon>Eucestoda</taxon>
        <taxon>Cyclophyllidea</taxon>
        <taxon>Hymenolepididae</taxon>
        <taxon>Rodentolepis</taxon>
    </lineage>
</organism>
<keyword evidence="2" id="KW-1185">Reference proteome</keyword>
<evidence type="ECO:0000313" key="2">
    <source>
        <dbReference type="Proteomes" id="UP000278807"/>
    </source>
</evidence>
<reference evidence="3" key="1">
    <citation type="submission" date="2017-02" db="UniProtKB">
        <authorList>
            <consortium name="WormBaseParasite"/>
        </authorList>
    </citation>
    <scope>IDENTIFICATION</scope>
</reference>